<comment type="caution">
    <text evidence="3">The sequence shown here is derived from an EMBL/GenBank/DDBJ whole genome shotgun (WGS) entry which is preliminary data.</text>
</comment>
<accession>A0A837D3G6</accession>
<evidence type="ECO:0000313" key="3">
    <source>
        <dbReference type="EMBL" id="KHF42237.1"/>
    </source>
</evidence>
<dbReference type="PROSITE" id="PS50943">
    <property type="entry name" value="HTH_CROC1"/>
    <property type="match status" value="1"/>
</dbReference>
<protein>
    <submittedName>
        <fullName evidence="3">Transcriptional regulator</fullName>
    </submittedName>
</protein>
<dbReference type="InterPro" id="IPR010982">
    <property type="entry name" value="Lambda_DNA-bd_dom_sf"/>
</dbReference>
<evidence type="ECO:0000259" key="2">
    <source>
        <dbReference type="PROSITE" id="PS50943"/>
    </source>
</evidence>
<dbReference type="SUPFAM" id="SSF47413">
    <property type="entry name" value="lambda repressor-like DNA-binding domains"/>
    <property type="match status" value="1"/>
</dbReference>
<dbReference type="CDD" id="cd00093">
    <property type="entry name" value="HTH_XRE"/>
    <property type="match status" value="1"/>
</dbReference>
<dbReference type="Proteomes" id="UP000030848">
    <property type="component" value="Unassembled WGS sequence"/>
</dbReference>
<dbReference type="InterPro" id="IPR001387">
    <property type="entry name" value="Cro/C1-type_HTH"/>
</dbReference>
<feature type="compositionally biased region" description="Basic and acidic residues" evidence="1">
    <location>
        <begin position="317"/>
        <end position="338"/>
    </location>
</feature>
<dbReference type="Gene3D" id="1.10.260.40">
    <property type="entry name" value="lambda repressor-like DNA-binding domains"/>
    <property type="match status" value="1"/>
</dbReference>
<dbReference type="Pfam" id="PF19054">
    <property type="entry name" value="DUF5753"/>
    <property type="match status" value="1"/>
</dbReference>
<dbReference type="EMBL" id="JRZE01000008">
    <property type="protein sequence ID" value="KHF42237.1"/>
    <property type="molecule type" value="Genomic_DNA"/>
</dbReference>
<dbReference type="AlphaFoldDB" id="A0A837D3G6"/>
<evidence type="ECO:0000313" key="4">
    <source>
        <dbReference type="Proteomes" id="UP000030848"/>
    </source>
</evidence>
<gene>
    <name evidence="3" type="ORF">MINT15_40430</name>
</gene>
<feature type="compositionally biased region" description="Basic and acidic residues" evidence="1">
    <location>
        <begin position="242"/>
        <end position="258"/>
    </location>
</feature>
<organism evidence="3 4">
    <name type="scientific">Saccharomonospora viridis</name>
    <dbReference type="NCBI Taxonomy" id="1852"/>
    <lineage>
        <taxon>Bacteria</taxon>
        <taxon>Bacillati</taxon>
        <taxon>Actinomycetota</taxon>
        <taxon>Actinomycetes</taxon>
        <taxon>Pseudonocardiales</taxon>
        <taxon>Pseudonocardiaceae</taxon>
        <taxon>Saccharomonospora</taxon>
    </lineage>
</organism>
<name>A0A837D3G6_9PSEU</name>
<reference evidence="3 4" key="1">
    <citation type="submission" date="2014-10" db="EMBL/GenBank/DDBJ databases">
        <title>Genome sequence of Micropolyspora internatus JCM3315.</title>
        <authorList>
            <person name="Shin S.-K."/>
            <person name="Yi H."/>
        </authorList>
    </citation>
    <scope>NUCLEOTIDE SEQUENCE [LARGE SCALE GENOMIC DNA]</scope>
    <source>
        <strain evidence="3 4">JCM 3315</strain>
    </source>
</reference>
<feature type="region of interest" description="Disordered" evidence="1">
    <location>
        <begin position="392"/>
        <end position="411"/>
    </location>
</feature>
<dbReference type="InterPro" id="IPR043917">
    <property type="entry name" value="DUF5753"/>
</dbReference>
<proteinExistence type="predicted"/>
<evidence type="ECO:0000256" key="1">
    <source>
        <dbReference type="SAM" id="MobiDB-lite"/>
    </source>
</evidence>
<sequence length="411" mass="45181">MVEVSHVVAEWAFTQGLKKLRETSQNSNQSEIAKKIGKSRATIGHYEMGRYLPSHDSLDIMLDAYGHGDRAAYYRQLRDRVEMHSPDWWEDEFPEHFPPKSLALLAGFEYSAIEMRIYEPQHVPELLQTPAYAEALLRAGLVGREADELTLHLRMLRGRQAVLDRADPPRLTCVLGESALRSPVGGPHVLGEQLNALVTLAQRNTIDIHVLPDSAGRPAGASGAFTTLSLPPGDHSGLPRCRLRDHPGRPHPLRESGFARRLPHPVGTGPGTCDAGRGLTGTAHRSDPQADPPHLLTSPRPDSRTAARRRAATTSDTRNHSDEQHDSTESASWHRDAMTPDTPTRPPLTPVAESTGGHFLWSVEPSPPMPSRCHALAPHPQCMTRLSCRSDEAWPDRKGKPGHASTAVAAW</sequence>
<feature type="domain" description="HTH cro/C1-type" evidence="2">
    <location>
        <begin position="17"/>
        <end position="74"/>
    </location>
</feature>
<dbReference type="GO" id="GO:0003677">
    <property type="term" value="F:DNA binding"/>
    <property type="evidence" value="ECO:0007669"/>
    <property type="project" value="InterPro"/>
</dbReference>
<dbReference type="Pfam" id="PF01381">
    <property type="entry name" value="HTH_3"/>
    <property type="match status" value="1"/>
</dbReference>
<feature type="region of interest" description="Disordered" evidence="1">
    <location>
        <begin position="222"/>
        <end position="363"/>
    </location>
</feature>